<keyword evidence="2" id="KW-1185">Reference proteome</keyword>
<evidence type="ECO:0000313" key="2">
    <source>
        <dbReference type="Proteomes" id="UP001482620"/>
    </source>
</evidence>
<dbReference type="Proteomes" id="UP001482620">
    <property type="component" value="Unassembled WGS sequence"/>
</dbReference>
<proteinExistence type="predicted"/>
<dbReference type="EMBL" id="JAHRIQ010059059">
    <property type="protein sequence ID" value="MEQ2240338.1"/>
    <property type="molecule type" value="Genomic_DNA"/>
</dbReference>
<organism evidence="1 2">
    <name type="scientific">Ilyodon furcidens</name>
    <name type="common">goldbreast splitfin</name>
    <dbReference type="NCBI Taxonomy" id="33524"/>
    <lineage>
        <taxon>Eukaryota</taxon>
        <taxon>Metazoa</taxon>
        <taxon>Chordata</taxon>
        <taxon>Craniata</taxon>
        <taxon>Vertebrata</taxon>
        <taxon>Euteleostomi</taxon>
        <taxon>Actinopterygii</taxon>
        <taxon>Neopterygii</taxon>
        <taxon>Teleostei</taxon>
        <taxon>Neoteleostei</taxon>
        <taxon>Acanthomorphata</taxon>
        <taxon>Ovalentaria</taxon>
        <taxon>Atherinomorphae</taxon>
        <taxon>Cyprinodontiformes</taxon>
        <taxon>Goodeidae</taxon>
        <taxon>Ilyodon</taxon>
    </lineage>
</organism>
<accession>A0ABV0U956</accession>
<comment type="caution">
    <text evidence="1">The sequence shown here is derived from an EMBL/GenBank/DDBJ whole genome shotgun (WGS) entry which is preliminary data.</text>
</comment>
<sequence>MVAMFPSFEPPARKSVLSLSRQHRPLFAPRRTGDTGISAGEIRPERRFGHRYFDHPCRLPSCSPPFYLLKWMPGGISSD</sequence>
<protein>
    <submittedName>
        <fullName evidence="1">Uncharacterized protein</fullName>
    </submittedName>
</protein>
<name>A0ABV0U956_9TELE</name>
<gene>
    <name evidence="1" type="ORF">ILYODFUR_013757</name>
</gene>
<evidence type="ECO:0000313" key="1">
    <source>
        <dbReference type="EMBL" id="MEQ2240338.1"/>
    </source>
</evidence>
<reference evidence="1 2" key="1">
    <citation type="submission" date="2021-06" db="EMBL/GenBank/DDBJ databases">
        <authorList>
            <person name="Palmer J.M."/>
        </authorList>
    </citation>
    <scope>NUCLEOTIDE SEQUENCE [LARGE SCALE GENOMIC DNA]</scope>
    <source>
        <strain evidence="2">if_2019</strain>
        <tissue evidence="1">Muscle</tissue>
    </source>
</reference>